<organism evidence="22 23">
    <name type="scientific">Etheostoma spectabile</name>
    <name type="common">orangethroat darter</name>
    <dbReference type="NCBI Taxonomy" id="54343"/>
    <lineage>
        <taxon>Eukaryota</taxon>
        <taxon>Metazoa</taxon>
        <taxon>Chordata</taxon>
        <taxon>Craniata</taxon>
        <taxon>Vertebrata</taxon>
        <taxon>Euteleostomi</taxon>
        <taxon>Actinopterygii</taxon>
        <taxon>Neopterygii</taxon>
        <taxon>Teleostei</taxon>
        <taxon>Neoteleostei</taxon>
        <taxon>Acanthomorphata</taxon>
        <taxon>Eupercaria</taxon>
        <taxon>Perciformes</taxon>
        <taxon>Percoidei</taxon>
        <taxon>Percidae</taxon>
        <taxon>Etheostomatinae</taxon>
        <taxon>Etheostoma</taxon>
    </lineage>
</organism>
<keyword evidence="14 18" id="KW-0440">LIM domain</keyword>
<dbReference type="EMBL" id="VOFY01000001">
    <property type="protein sequence ID" value="KAA8595658.1"/>
    <property type="molecule type" value="Genomic_DNA"/>
</dbReference>
<evidence type="ECO:0000256" key="14">
    <source>
        <dbReference type="ARBA" id="ARBA00023038"/>
    </source>
</evidence>
<dbReference type="InterPro" id="IPR002938">
    <property type="entry name" value="FAD-bd"/>
</dbReference>
<evidence type="ECO:0000256" key="17">
    <source>
        <dbReference type="ARBA" id="ARBA00049522"/>
    </source>
</evidence>
<comment type="similarity">
    <text evidence="4">Belongs to the Mical family.</text>
</comment>
<feature type="region of interest" description="Disordered" evidence="19">
    <location>
        <begin position="856"/>
        <end position="895"/>
    </location>
</feature>
<evidence type="ECO:0000256" key="12">
    <source>
        <dbReference type="ARBA" id="ARBA00023002"/>
    </source>
</evidence>
<dbReference type="Pfam" id="PF00412">
    <property type="entry name" value="LIM"/>
    <property type="match status" value="1"/>
</dbReference>
<keyword evidence="23" id="KW-1185">Reference proteome</keyword>
<dbReference type="InterPro" id="IPR001781">
    <property type="entry name" value="Znf_LIM"/>
</dbReference>
<feature type="domain" description="Calponin-homology (CH)" evidence="20">
    <location>
        <begin position="442"/>
        <end position="548"/>
    </location>
</feature>
<dbReference type="SUPFAM" id="SSF51905">
    <property type="entry name" value="FAD/NAD(P)-binding domain"/>
    <property type="match status" value="1"/>
</dbReference>
<evidence type="ECO:0000259" key="20">
    <source>
        <dbReference type="PROSITE" id="PS50021"/>
    </source>
</evidence>
<dbReference type="EC" id="1.14.13.225" evidence="5"/>
<dbReference type="Gene3D" id="3.50.50.60">
    <property type="entry name" value="FAD/NAD(P)-binding domain"/>
    <property type="match status" value="2"/>
</dbReference>
<dbReference type="AlphaFoldDB" id="A0A5J5DR87"/>
<dbReference type="GO" id="GO:0120501">
    <property type="term" value="F:F-actin monooxygenase activity"/>
    <property type="evidence" value="ECO:0007669"/>
    <property type="project" value="UniProtKB-EC"/>
</dbReference>
<dbReference type="InterPro" id="IPR001715">
    <property type="entry name" value="CH_dom"/>
</dbReference>
<gene>
    <name evidence="22" type="ORF">FQN60_010949</name>
</gene>
<dbReference type="PROSITE" id="PS00478">
    <property type="entry name" value="LIM_DOMAIN_1"/>
    <property type="match status" value="1"/>
</dbReference>
<dbReference type="InterPro" id="IPR036872">
    <property type="entry name" value="CH_dom_sf"/>
</dbReference>
<dbReference type="GO" id="GO:0005737">
    <property type="term" value="C:cytoplasm"/>
    <property type="evidence" value="ECO:0007669"/>
    <property type="project" value="UniProtKB-SubCell"/>
</dbReference>
<reference evidence="22 23" key="1">
    <citation type="submission" date="2019-08" db="EMBL/GenBank/DDBJ databases">
        <title>A chromosome-level genome assembly, high-density linkage maps, and genome scans reveal the genomic architecture of hybrid incompatibilities underlying speciation via character displacement in darters (Percidae: Etheostominae).</title>
        <authorList>
            <person name="Moran R.L."/>
            <person name="Catchen J.M."/>
            <person name="Fuller R.C."/>
        </authorList>
    </citation>
    <scope>NUCLEOTIDE SEQUENCE [LARGE SCALE GENOMIC DNA]</scope>
    <source>
        <strain evidence="22">EspeVRDwgs_2016</strain>
        <tissue evidence="22">Muscle</tissue>
    </source>
</reference>
<dbReference type="Pfam" id="PF00307">
    <property type="entry name" value="CH"/>
    <property type="match status" value="1"/>
</dbReference>
<evidence type="ECO:0000256" key="13">
    <source>
        <dbReference type="ARBA" id="ARBA00023033"/>
    </source>
</evidence>
<dbReference type="GO" id="GO:0071949">
    <property type="term" value="F:FAD binding"/>
    <property type="evidence" value="ECO:0007669"/>
    <property type="project" value="InterPro"/>
</dbReference>
<keyword evidence="16" id="KW-0539">Nucleus</keyword>
<evidence type="ECO:0000256" key="3">
    <source>
        <dbReference type="ARBA" id="ARBA00004496"/>
    </source>
</evidence>
<evidence type="ECO:0000256" key="7">
    <source>
        <dbReference type="ARBA" id="ARBA00022630"/>
    </source>
</evidence>
<feature type="domain" description="LIM zinc-binding" evidence="21">
    <location>
        <begin position="792"/>
        <end position="854"/>
    </location>
</feature>
<proteinExistence type="inferred from homology"/>
<evidence type="ECO:0000256" key="8">
    <source>
        <dbReference type="ARBA" id="ARBA00022723"/>
    </source>
</evidence>
<dbReference type="SUPFAM" id="SSF57716">
    <property type="entry name" value="Glucocorticoid receptor-like (DNA-binding domain)"/>
    <property type="match status" value="2"/>
</dbReference>
<accession>A0A5J5DR87</accession>
<dbReference type="SMART" id="SM00033">
    <property type="entry name" value="CH"/>
    <property type="match status" value="1"/>
</dbReference>
<keyword evidence="15" id="KW-0009">Actin-binding</keyword>
<feature type="compositionally biased region" description="Polar residues" evidence="19">
    <location>
        <begin position="856"/>
        <end position="867"/>
    </location>
</feature>
<comment type="cofactor">
    <cofactor evidence="1">
        <name>FAD</name>
        <dbReference type="ChEBI" id="CHEBI:57692"/>
    </cofactor>
</comment>
<evidence type="ECO:0000256" key="1">
    <source>
        <dbReference type="ARBA" id="ARBA00001974"/>
    </source>
</evidence>
<keyword evidence="7" id="KW-0285">Flavoprotein</keyword>
<dbReference type="GO" id="GO:0005634">
    <property type="term" value="C:nucleus"/>
    <property type="evidence" value="ECO:0007669"/>
    <property type="project" value="UniProtKB-SubCell"/>
</dbReference>
<dbReference type="PANTHER" id="PTHR23167">
    <property type="entry name" value="CALPONIN HOMOLOGY DOMAIN-CONTAINING PROTEIN DDB_G0272472-RELATED"/>
    <property type="match status" value="1"/>
</dbReference>
<comment type="caution">
    <text evidence="22">The sequence shown here is derived from an EMBL/GenBank/DDBJ whole genome shotgun (WGS) entry which is preliminary data.</text>
</comment>
<evidence type="ECO:0000256" key="10">
    <source>
        <dbReference type="ARBA" id="ARBA00022833"/>
    </source>
</evidence>
<dbReference type="Gene3D" id="2.10.110.10">
    <property type="entry name" value="Cysteine Rich Protein"/>
    <property type="match status" value="1"/>
</dbReference>
<sequence>MGETEEEKDNVGKLFENFVQASTCKGALQAFNILCRRLDLDPAENDTFYSRLKAKATSWKAKALWSKLDKRMSHKEYKNGQACVGTKCLIIGGGPCGLRTAIELALMGAKVVVIEKRDSFSRNNKLQLVLLKVALIVAVEFHINVEFVKLLEPPEDQENEGLGWRATIQPADHPVANFEFDVVVGADGRRNTLEGFKRKEFRGKLAIAITANFINRNTTAEAKVEEISGVAFIFNQKFFLDLKEETGIDLENIVYYKDNTHYFVMTAKKQSLLDKGVVINDYIDTQMLLSSENVNQDALLCYAREAADFGTNYQLPTLDFAMNHCGKPDVAMFDFTSMYASENAALVRERFGHQLLVALVGDSLLEPFWPMGTGCARGFLAAFDTAWMYTIDPGTRYPNLNSSCVRPHQVRHLYIRGEVNSCSLERAATIRRPVNLCRRESEIRPARLLTWCQKQTEGYKNVMITDLTSSWKSGIALCALIHKFKPQLIDFDSLKEQDHCANLQLAFDISEREFGIGPFTSVKELSDDQELDKTRMITYLSKFYELFRGTPLLASGSRGLDENNEDYPSKEVRSNNNVLNLALPRKRVPKDEKKSDSIDPIYKRRRKFCSYLEEATNLSSNGSAVRDDQEPKENKVRSMATQLLAKFESTPSSTIRKKQKSFPLQTVELAESLHIKLRPPVPPKPPSEMQFEVSIRKAAEHLVRLPPKTLPKPQLQPDVQHLISVVKLKHVDQTHIETKPQPHPESADAPASSPSCHSAIHFMSRVLQRLREVDAHVSEGGSLRRAFPPSGDQCHSCERRVYMVERVCAEGVYFHRECFRCSTCSSALRQGAHAFDSEQGKLYCKLHFEKRSSGTNLQRTFSGRSNRSGGGVQERCADDRQSSESSSTADLHSQPSAGTFSSFMRKHLSWPLSVTRAVCNTPWYLSHCVRGTAQALTGHLRDNAQDYALLYELLSMSLPLLLVLQEVLLQMYTEAVSDGPSCLQPLLLWLQEHIGHRLI</sequence>
<feature type="compositionally biased region" description="Polar residues" evidence="19">
    <location>
        <begin position="883"/>
        <end position="895"/>
    </location>
</feature>
<dbReference type="PROSITE" id="PS50023">
    <property type="entry name" value="LIM_DOMAIN_2"/>
    <property type="match status" value="1"/>
</dbReference>
<evidence type="ECO:0000256" key="6">
    <source>
        <dbReference type="ARBA" id="ARBA00022490"/>
    </source>
</evidence>
<dbReference type="InterPro" id="IPR050540">
    <property type="entry name" value="F-actin_Monoox_Mical"/>
</dbReference>
<evidence type="ECO:0000256" key="19">
    <source>
        <dbReference type="SAM" id="MobiDB-lite"/>
    </source>
</evidence>
<keyword evidence="10 18" id="KW-0862">Zinc</keyword>
<dbReference type="GO" id="GO:0046872">
    <property type="term" value="F:metal ion binding"/>
    <property type="evidence" value="ECO:0007669"/>
    <property type="project" value="UniProtKB-KW"/>
</dbReference>
<evidence type="ECO:0000256" key="4">
    <source>
        <dbReference type="ARBA" id="ARBA00008223"/>
    </source>
</evidence>
<dbReference type="PANTHER" id="PTHR23167:SF39">
    <property type="entry name" value="[F-ACTIN]-MONOOXYGENASE MICAL2"/>
    <property type="match status" value="1"/>
</dbReference>
<dbReference type="Gene3D" id="1.10.418.10">
    <property type="entry name" value="Calponin-like domain"/>
    <property type="match status" value="1"/>
</dbReference>
<evidence type="ECO:0000313" key="22">
    <source>
        <dbReference type="EMBL" id="KAA8595658.1"/>
    </source>
</evidence>
<evidence type="ECO:0000256" key="9">
    <source>
        <dbReference type="ARBA" id="ARBA00022827"/>
    </source>
</evidence>
<dbReference type="InterPro" id="IPR036188">
    <property type="entry name" value="FAD/NAD-bd_sf"/>
</dbReference>
<dbReference type="InterPro" id="IPR057494">
    <property type="entry name" value="Rossman_Mical"/>
</dbReference>
<dbReference type="Pfam" id="PF01494">
    <property type="entry name" value="FAD_binding_3"/>
    <property type="match status" value="1"/>
</dbReference>
<name>A0A5J5DR87_9PERO</name>
<dbReference type="SMART" id="SM00132">
    <property type="entry name" value="LIM"/>
    <property type="match status" value="1"/>
</dbReference>
<evidence type="ECO:0000256" key="16">
    <source>
        <dbReference type="ARBA" id="ARBA00023242"/>
    </source>
</evidence>
<keyword evidence="6" id="KW-0963">Cytoplasm</keyword>
<evidence type="ECO:0000256" key="5">
    <source>
        <dbReference type="ARBA" id="ARBA00012709"/>
    </source>
</evidence>
<evidence type="ECO:0000256" key="18">
    <source>
        <dbReference type="PROSITE-ProRule" id="PRU00125"/>
    </source>
</evidence>
<keyword evidence="8 18" id="KW-0479">Metal-binding</keyword>
<dbReference type="Proteomes" id="UP000327493">
    <property type="component" value="Chromosome 1"/>
</dbReference>
<evidence type="ECO:0000256" key="2">
    <source>
        <dbReference type="ARBA" id="ARBA00004123"/>
    </source>
</evidence>
<keyword evidence="9" id="KW-0274">FAD</keyword>
<evidence type="ECO:0000259" key="21">
    <source>
        <dbReference type="PROSITE" id="PS50023"/>
    </source>
</evidence>
<dbReference type="Pfam" id="PF25413">
    <property type="entry name" value="Rossman_Mical"/>
    <property type="match status" value="1"/>
</dbReference>
<keyword evidence="11" id="KW-0521">NADP</keyword>
<dbReference type="PROSITE" id="PS50021">
    <property type="entry name" value="CH"/>
    <property type="match status" value="1"/>
</dbReference>
<keyword evidence="13" id="KW-0503">Monooxygenase</keyword>
<evidence type="ECO:0000256" key="15">
    <source>
        <dbReference type="ARBA" id="ARBA00023203"/>
    </source>
</evidence>
<evidence type="ECO:0000313" key="23">
    <source>
        <dbReference type="Proteomes" id="UP000327493"/>
    </source>
</evidence>
<comment type="subcellular location">
    <subcellularLocation>
        <location evidence="3">Cytoplasm</location>
    </subcellularLocation>
    <subcellularLocation>
        <location evidence="2">Nucleus</location>
    </subcellularLocation>
</comment>
<protein>
    <recommendedName>
        <fullName evidence="5">F-actin monooxygenase</fullName>
        <ecNumber evidence="5">1.14.13.225</ecNumber>
    </recommendedName>
</protein>
<dbReference type="SUPFAM" id="SSF47576">
    <property type="entry name" value="Calponin-homology domain, CH-domain"/>
    <property type="match status" value="1"/>
</dbReference>
<evidence type="ECO:0000256" key="11">
    <source>
        <dbReference type="ARBA" id="ARBA00022857"/>
    </source>
</evidence>
<dbReference type="GO" id="GO:0003779">
    <property type="term" value="F:actin binding"/>
    <property type="evidence" value="ECO:0007669"/>
    <property type="project" value="UniProtKB-KW"/>
</dbReference>
<keyword evidence="12" id="KW-0560">Oxidoreductase</keyword>
<comment type="catalytic activity">
    <reaction evidence="17">
        <text>L-methionyl-[F-actin] + NADPH + O2 + H(+) = L-methionyl-(R)-S-oxide-[F-actin] + NADP(+) + H2O</text>
        <dbReference type="Rhea" id="RHEA:51308"/>
        <dbReference type="Rhea" id="RHEA-COMP:12953"/>
        <dbReference type="Rhea" id="RHEA-COMP:12956"/>
        <dbReference type="ChEBI" id="CHEBI:15377"/>
        <dbReference type="ChEBI" id="CHEBI:15378"/>
        <dbReference type="ChEBI" id="CHEBI:15379"/>
        <dbReference type="ChEBI" id="CHEBI:16044"/>
        <dbReference type="ChEBI" id="CHEBI:45764"/>
        <dbReference type="ChEBI" id="CHEBI:57783"/>
        <dbReference type="ChEBI" id="CHEBI:58349"/>
        <dbReference type="EC" id="1.14.13.225"/>
    </reaction>
</comment>